<dbReference type="OrthoDB" id="331602at2759"/>
<reference evidence="10 11" key="1">
    <citation type="submission" date="2015-07" db="EMBL/GenBank/DDBJ databases">
        <title>Draft Genome Sequence of Malassezia furfur CBS1878 and Malassezia pachydermatis CBS1879.</title>
        <authorList>
            <person name="Triana S."/>
            <person name="Ohm R."/>
            <person name="Gonzalez A."/>
            <person name="DeCock H."/>
            <person name="Restrepo S."/>
            <person name="Celis A."/>
        </authorList>
    </citation>
    <scope>NUCLEOTIDE SEQUENCE [LARGE SCALE GENOMIC DNA]</scope>
    <source>
        <strain evidence="10 11">CBS 1879</strain>
    </source>
</reference>
<feature type="region of interest" description="Disordered" evidence="9">
    <location>
        <begin position="1"/>
        <end position="114"/>
    </location>
</feature>
<evidence type="ECO:0000256" key="1">
    <source>
        <dbReference type="ARBA" id="ARBA00004123"/>
    </source>
</evidence>
<dbReference type="GO" id="GO:0005635">
    <property type="term" value="C:nuclear envelope"/>
    <property type="evidence" value="ECO:0007669"/>
    <property type="project" value="TreeGrafter"/>
</dbReference>
<evidence type="ECO:0000256" key="7">
    <source>
        <dbReference type="ARBA" id="ARBA00023306"/>
    </source>
</evidence>
<dbReference type="GO" id="GO:0000776">
    <property type="term" value="C:kinetochore"/>
    <property type="evidence" value="ECO:0007669"/>
    <property type="project" value="TreeGrafter"/>
</dbReference>
<dbReference type="GO" id="GO:0072686">
    <property type="term" value="C:mitotic spindle"/>
    <property type="evidence" value="ECO:0007669"/>
    <property type="project" value="TreeGrafter"/>
</dbReference>
<dbReference type="InterPro" id="IPR008672">
    <property type="entry name" value="Mad1"/>
</dbReference>
<feature type="coiled-coil region" evidence="8">
    <location>
        <begin position="340"/>
        <end position="404"/>
    </location>
</feature>
<feature type="coiled-coil region" evidence="8">
    <location>
        <begin position="170"/>
        <end position="211"/>
    </location>
</feature>
<evidence type="ECO:0000313" key="10">
    <source>
        <dbReference type="EMBL" id="KOS12969.1"/>
    </source>
</evidence>
<comment type="similarity">
    <text evidence="2">Belongs to the MAD1 family.</text>
</comment>
<dbReference type="Pfam" id="PF05557">
    <property type="entry name" value="MAD"/>
    <property type="match status" value="1"/>
</dbReference>
<evidence type="ECO:0000256" key="8">
    <source>
        <dbReference type="SAM" id="Coils"/>
    </source>
</evidence>
<comment type="caution">
    <text evidence="10">The sequence shown here is derived from an EMBL/GenBank/DDBJ whole genome shotgun (WGS) entry which is preliminary data.</text>
</comment>
<dbReference type="PANTHER" id="PTHR23168:SF0">
    <property type="entry name" value="MITOTIC SPINDLE ASSEMBLY CHECKPOINT PROTEIN MAD1"/>
    <property type="match status" value="1"/>
</dbReference>
<evidence type="ECO:0000256" key="5">
    <source>
        <dbReference type="ARBA" id="ARBA00022776"/>
    </source>
</evidence>
<dbReference type="Gene3D" id="1.20.5.170">
    <property type="match status" value="1"/>
</dbReference>
<dbReference type="EMBL" id="LGAV01000008">
    <property type="protein sequence ID" value="KOS12969.1"/>
    <property type="molecule type" value="Genomic_DNA"/>
</dbReference>
<dbReference type="GeneID" id="28726980"/>
<dbReference type="SUPFAM" id="SSF75704">
    <property type="entry name" value="Mitotic arrest deficient-like 1, Mad1"/>
    <property type="match status" value="1"/>
</dbReference>
<evidence type="ECO:0000256" key="3">
    <source>
        <dbReference type="ARBA" id="ARBA00022019"/>
    </source>
</evidence>
<dbReference type="Proteomes" id="UP000037751">
    <property type="component" value="Unassembled WGS sequence"/>
</dbReference>
<evidence type="ECO:0000256" key="4">
    <source>
        <dbReference type="ARBA" id="ARBA00022618"/>
    </source>
</evidence>
<gene>
    <name evidence="10" type="ORF">Malapachy_0589</name>
</gene>
<keyword evidence="5" id="KW-0498">Mitosis</keyword>
<keyword evidence="6" id="KW-0539">Nucleus</keyword>
<accession>A0A0M9VN45</accession>
<feature type="coiled-coil region" evidence="8">
    <location>
        <begin position="283"/>
        <end position="310"/>
    </location>
</feature>
<evidence type="ECO:0000313" key="11">
    <source>
        <dbReference type="Proteomes" id="UP000037751"/>
    </source>
</evidence>
<keyword evidence="7" id="KW-0131">Cell cycle</keyword>
<feature type="compositionally biased region" description="Polar residues" evidence="9">
    <location>
        <begin position="90"/>
        <end position="108"/>
    </location>
</feature>
<evidence type="ECO:0000256" key="9">
    <source>
        <dbReference type="SAM" id="MobiDB-lite"/>
    </source>
</evidence>
<keyword evidence="8" id="KW-0175">Coiled coil</keyword>
<organism evidence="10 11">
    <name type="scientific">Malassezia pachydermatis</name>
    <dbReference type="NCBI Taxonomy" id="77020"/>
    <lineage>
        <taxon>Eukaryota</taxon>
        <taxon>Fungi</taxon>
        <taxon>Dikarya</taxon>
        <taxon>Basidiomycota</taxon>
        <taxon>Ustilaginomycotina</taxon>
        <taxon>Malasseziomycetes</taxon>
        <taxon>Malasseziales</taxon>
        <taxon>Malasseziaceae</taxon>
        <taxon>Malassezia</taxon>
    </lineage>
</organism>
<dbReference type="AlphaFoldDB" id="A0A0M9VN45"/>
<comment type="subcellular location">
    <subcellularLocation>
        <location evidence="1">Nucleus</location>
    </subcellularLocation>
</comment>
<dbReference type="RefSeq" id="XP_017990601.1">
    <property type="nucleotide sequence ID" value="XM_018135105.1"/>
</dbReference>
<dbReference type="STRING" id="77020.A0A0M9VN45"/>
<feature type="coiled-coil region" evidence="8">
    <location>
        <begin position="658"/>
        <end position="685"/>
    </location>
</feature>
<evidence type="ECO:0000256" key="6">
    <source>
        <dbReference type="ARBA" id="ARBA00023242"/>
    </source>
</evidence>
<dbReference type="Gene3D" id="3.30.457.60">
    <property type="match status" value="1"/>
</dbReference>
<keyword evidence="11" id="KW-1185">Reference proteome</keyword>
<protein>
    <recommendedName>
        <fullName evidence="3">Spindle assembly checkpoint component MAD1</fullName>
    </recommendedName>
</protein>
<dbReference type="Gene3D" id="6.10.250.90">
    <property type="match status" value="1"/>
</dbReference>
<dbReference type="GO" id="GO:0051315">
    <property type="term" value="P:attachment of mitotic spindle microtubules to kinetochore"/>
    <property type="evidence" value="ECO:0007669"/>
    <property type="project" value="TreeGrafter"/>
</dbReference>
<dbReference type="GO" id="GO:0007094">
    <property type="term" value="P:mitotic spindle assembly checkpoint signaling"/>
    <property type="evidence" value="ECO:0007669"/>
    <property type="project" value="InterPro"/>
</dbReference>
<keyword evidence="4" id="KW-0132">Cell division</keyword>
<feature type="coiled-coil region" evidence="8">
    <location>
        <begin position="547"/>
        <end position="619"/>
    </location>
</feature>
<sequence>MTGHDDVDPEHALLTPKNSTNLQRRSVAALGSSLPLPSARRPGALGVQTPSDLSSTRRTPSTQGPLGRYRSLSRTVSTPLRDDVQLGKRSFSSTGLSEATGGTPSVTHTPRVGVKRPLAGSHSAFVPRTGRNISHELDPLHTPLSRSRTVSGESQVASPLTDSYELDMLRSEFDRRIQSEQQAYRTLEAQMRSQSRELEALKCQRVEVLQEWEAERASFQEKQDMWDRTKTTLDNQIVDLRAETLRLRASSDDWQDKCRTVESDAHATTSKLEFKLVQTQSDLALTQSQVQRLTDTNDSLRTRVSELESASTLPKPVSSSGESEDITLLKDQLSQQIISVQRLEAANVRLKAENARLLEASARMEVLRENNRSLEAKIERLETLNESLREKDQTLSALEEEKAQWHTTLARGIASDEHAAFVAAANLGESVPTVEAPASLTPEMLPSYISTLRGTIMGLHARIEGIGKSSEQLRTSNLELSRQAVQGSEMETQLRSQLAERTDLLRRAERTRDIQADELQRCKDLLASFEEEASQGASYDQSHKLQVSRLEERVSGLQSECASLQDQLHTAQQAASATMSSITPPSHDHDALLQSKQALANLEAQYKELEIQAHQLGLENESLWLRVGRGEFDQSKERCLVLTDNPVSRDYAIRSSMLEALKKENKGLLEQVESLHKQLAEAGQAPVASSSSDALVPLQTVENLQAELSHLQETIQLKDKGMLRLKQVFTAKANEFREAVQSLFGYKVRFLENGKVKLTSAYARGARVTTLVFRSEEGNVGEMKLQGEANEGMANVAHLRDYWLSDGIRHSVPCFLAALNLELYENTTQAIRGSFGDEVE</sequence>
<evidence type="ECO:0000256" key="2">
    <source>
        <dbReference type="ARBA" id="ARBA00008029"/>
    </source>
</evidence>
<feature type="compositionally biased region" description="Polar residues" evidence="9">
    <location>
        <begin position="48"/>
        <end position="64"/>
    </location>
</feature>
<feature type="compositionally biased region" description="Basic and acidic residues" evidence="9">
    <location>
        <begin position="1"/>
        <end position="11"/>
    </location>
</feature>
<dbReference type="VEuPathDB" id="FungiDB:Malapachy_0589"/>
<name>A0A0M9VN45_9BASI</name>
<proteinExistence type="inferred from homology"/>
<dbReference type="GO" id="GO:0051301">
    <property type="term" value="P:cell division"/>
    <property type="evidence" value="ECO:0007669"/>
    <property type="project" value="UniProtKB-KW"/>
</dbReference>
<dbReference type="PANTHER" id="PTHR23168">
    <property type="entry name" value="MITOTIC SPINDLE ASSEMBLY CHECKPOINT PROTEIN MAD1 MITOTIC ARREST DEFICIENT-LIKE PROTEIN 1"/>
    <property type="match status" value="1"/>
</dbReference>